<protein>
    <submittedName>
        <fullName evidence="1">NinE family protein</fullName>
    </submittedName>
</protein>
<proteinExistence type="predicted"/>
<name>A0A2N5EDZ8_9GAMM</name>
<dbReference type="Pfam" id="PF05322">
    <property type="entry name" value="NinE"/>
    <property type="match status" value="1"/>
</dbReference>
<evidence type="ECO:0000313" key="2">
    <source>
        <dbReference type="Proteomes" id="UP000234240"/>
    </source>
</evidence>
<gene>
    <name evidence="1" type="ORF">CYR55_05535</name>
</gene>
<reference evidence="1 2" key="1">
    <citation type="submission" date="2017-12" db="EMBL/GenBank/DDBJ databases">
        <title>Characterization of six clinical isolates of Enterochimera gen. nov., a novel genus of the Yersiniaciae family and the three species Enterochimera arupensis sp. nov., Enterochimera coloradensis sp. nov, and Enterochimera californica sp. nov.</title>
        <authorList>
            <person name="Rossi A."/>
            <person name="Fisher M."/>
        </authorList>
    </citation>
    <scope>NUCLEOTIDE SEQUENCE [LARGE SCALE GENOMIC DNA]</scope>
    <source>
        <strain evidence="2">2015-Iso6</strain>
    </source>
</reference>
<dbReference type="Proteomes" id="UP000234240">
    <property type="component" value="Unassembled WGS sequence"/>
</dbReference>
<comment type="caution">
    <text evidence="1">The sequence shown here is derived from an EMBL/GenBank/DDBJ whole genome shotgun (WGS) entry which is preliminary data.</text>
</comment>
<organism evidence="1 2">
    <name type="scientific">Chimaeribacter californicus</name>
    <dbReference type="NCBI Taxonomy" id="2060067"/>
    <lineage>
        <taxon>Bacteria</taxon>
        <taxon>Pseudomonadati</taxon>
        <taxon>Pseudomonadota</taxon>
        <taxon>Gammaproteobacteria</taxon>
        <taxon>Enterobacterales</taxon>
        <taxon>Yersiniaceae</taxon>
        <taxon>Chimaeribacter</taxon>
    </lineage>
</organism>
<evidence type="ECO:0000313" key="1">
    <source>
        <dbReference type="EMBL" id="PLR40741.1"/>
    </source>
</evidence>
<keyword evidence="2" id="KW-1185">Reference proteome</keyword>
<dbReference type="RefSeq" id="WP_101815154.1">
    <property type="nucleotide sequence ID" value="NZ_PJZF01000003.1"/>
</dbReference>
<accession>A0A2N5EDZ8</accession>
<dbReference type="InterPro" id="IPR007986">
    <property type="entry name" value="NINE"/>
</dbReference>
<dbReference type="AlphaFoldDB" id="A0A2N5EDZ8"/>
<dbReference type="EMBL" id="PJZF01000003">
    <property type="protein sequence ID" value="PLR40741.1"/>
    <property type="molecule type" value="Genomic_DNA"/>
</dbReference>
<sequence length="55" mass="6562">MQISLTQRALDNLIFIPPKRSRSNPKPKPSTSEIRTYDPVWPLMAKRWLRVRSRK</sequence>